<keyword evidence="7" id="KW-0498">Mitosis</keyword>
<dbReference type="EMBL" id="VFLP01000018">
    <property type="protein sequence ID" value="TRX94977.1"/>
    <property type="molecule type" value="Genomic_DNA"/>
</dbReference>
<evidence type="ECO:0000256" key="12">
    <source>
        <dbReference type="ARBA" id="ARBA00023306"/>
    </source>
</evidence>
<evidence type="ECO:0000256" key="4">
    <source>
        <dbReference type="ARBA" id="ARBA00022618"/>
    </source>
</evidence>
<dbReference type="GO" id="GO:0007018">
    <property type="term" value="P:microtubule-based movement"/>
    <property type="evidence" value="ECO:0007669"/>
    <property type="project" value="InterPro"/>
</dbReference>
<comment type="caution">
    <text evidence="17">The sequence shown here is derived from an EMBL/GenBank/DDBJ whole genome shotgun (WGS) entry which is preliminary data.</text>
</comment>
<evidence type="ECO:0000256" key="13">
    <source>
        <dbReference type="PROSITE-ProRule" id="PRU00283"/>
    </source>
</evidence>
<evidence type="ECO:0000256" key="5">
    <source>
        <dbReference type="ARBA" id="ARBA00022701"/>
    </source>
</evidence>
<comment type="similarity">
    <text evidence="13">Belongs to the TRAFAC class myosin-kinesin ATPase superfamily. Kinesin family.</text>
</comment>
<dbReference type="GO" id="GO:0008574">
    <property type="term" value="F:plus-end-directed microtubule motor activity"/>
    <property type="evidence" value="ECO:0007669"/>
    <property type="project" value="TreeGrafter"/>
</dbReference>
<comment type="caution">
    <text evidence="13">Lacks conserved residue(s) required for the propagation of feature annotation.</text>
</comment>
<dbReference type="GO" id="GO:0005876">
    <property type="term" value="C:spindle microtubule"/>
    <property type="evidence" value="ECO:0007669"/>
    <property type="project" value="TreeGrafter"/>
</dbReference>
<dbReference type="GO" id="GO:0000073">
    <property type="term" value="P:initial mitotic spindle pole body separation"/>
    <property type="evidence" value="ECO:0007669"/>
    <property type="project" value="TreeGrafter"/>
</dbReference>
<keyword evidence="8" id="KW-0067">ATP-binding</keyword>
<keyword evidence="12" id="KW-0131">Cell cycle</keyword>
<evidence type="ECO:0000256" key="8">
    <source>
        <dbReference type="ARBA" id="ARBA00022840"/>
    </source>
</evidence>
<evidence type="ECO:0000256" key="3">
    <source>
        <dbReference type="ARBA" id="ARBA00022553"/>
    </source>
</evidence>
<name>A0A553I481_9PEZI</name>
<keyword evidence="6" id="KW-0547">Nucleotide-binding</keyword>
<feature type="compositionally biased region" description="Polar residues" evidence="15">
    <location>
        <begin position="1057"/>
        <end position="1071"/>
    </location>
</feature>
<dbReference type="PROSITE" id="PS00411">
    <property type="entry name" value="KINESIN_MOTOR_1"/>
    <property type="match status" value="1"/>
</dbReference>
<dbReference type="FunFam" id="3.40.850.10:FF:000051">
    <property type="entry name" value="Kinesin-like protein bimC"/>
    <property type="match status" value="1"/>
</dbReference>
<keyword evidence="18" id="KW-1185">Reference proteome</keyword>
<dbReference type="PRINTS" id="PR00380">
    <property type="entry name" value="KINESINHEAVY"/>
</dbReference>
<keyword evidence="11" id="KW-0206">Cytoskeleton</keyword>
<dbReference type="AlphaFoldDB" id="A0A553I481"/>
<dbReference type="GO" id="GO:0051301">
    <property type="term" value="P:cell division"/>
    <property type="evidence" value="ECO:0007669"/>
    <property type="project" value="UniProtKB-KW"/>
</dbReference>
<dbReference type="PANTHER" id="PTHR47970:SF12">
    <property type="entry name" value="KINESIN FAMILY MEMBER 11"/>
    <property type="match status" value="1"/>
</dbReference>
<feature type="coiled-coil region" evidence="14">
    <location>
        <begin position="641"/>
        <end position="679"/>
    </location>
</feature>
<gene>
    <name evidence="17" type="ORF">FHL15_004062</name>
</gene>
<dbReference type="GO" id="GO:0005524">
    <property type="term" value="F:ATP binding"/>
    <property type="evidence" value="ECO:0007669"/>
    <property type="project" value="UniProtKB-KW"/>
</dbReference>
<evidence type="ECO:0000313" key="18">
    <source>
        <dbReference type="Proteomes" id="UP000319160"/>
    </source>
</evidence>
<dbReference type="OrthoDB" id="3176171at2759"/>
<dbReference type="SMART" id="SM00129">
    <property type="entry name" value="KISc"/>
    <property type="match status" value="1"/>
</dbReference>
<dbReference type="InterPro" id="IPR036961">
    <property type="entry name" value="Kinesin_motor_dom_sf"/>
</dbReference>
<evidence type="ECO:0000259" key="16">
    <source>
        <dbReference type="PROSITE" id="PS50067"/>
    </source>
</evidence>
<dbReference type="PROSITE" id="PS50067">
    <property type="entry name" value="KINESIN_MOTOR_2"/>
    <property type="match status" value="1"/>
</dbReference>
<reference evidence="18" key="1">
    <citation type="submission" date="2019-06" db="EMBL/GenBank/DDBJ databases">
        <title>Draft genome sequence of the griseofulvin-producing fungus Xylaria cubensis strain G536.</title>
        <authorList>
            <person name="Mead M.E."/>
            <person name="Raja H.A."/>
            <person name="Steenwyk J.L."/>
            <person name="Knowles S.L."/>
            <person name="Oberlies N.H."/>
            <person name="Rokas A."/>
        </authorList>
    </citation>
    <scope>NUCLEOTIDE SEQUENCE [LARGE SCALE GENOMIC DNA]</scope>
    <source>
        <strain evidence="18">G536</strain>
    </source>
</reference>
<protein>
    <recommendedName>
        <fullName evidence="16">Kinesin motor domain-containing protein</fullName>
    </recommendedName>
</protein>
<feature type="domain" description="Kinesin motor" evidence="16">
    <location>
        <begin position="86"/>
        <end position="404"/>
    </location>
</feature>
<dbReference type="GO" id="GO:0072686">
    <property type="term" value="C:mitotic spindle"/>
    <property type="evidence" value="ECO:0007669"/>
    <property type="project" value="TreeGrafter"/>
</dbReference>
<comment type="subcellular location">
    <subcellularLocation>
        <location evidence="1">Cytoplasm</location>
        <location evidence="1">Cytoskeleton</location>
    </subcellularLocation>
</comment>
<dbReference type="Pfam" id="PF13931">
    <property type="entry name" value="Microtub_bind"/>
    <property type="match status" value="1"/>
</dbReference>
<evidence type="ECO:0000256" key="1">
    <source>
        <dbReference type="ARBA" id="ARBA00004245"/>
    </source>
</evidence>
<dbReference type="PANTHER" id="PTHR47970">
    <property type="entry name" value="KINESIN-LIKE PROTEIN KIF11"/>
    <property type="match status" value="1"/>
</dbReference>
<feature type="region of interest" description="Disordered" evidence="15">
    <location>
        <begin position="1"/>
        <end position="38"/>
    </location>
</feature>
<keyword evidence="3" id="KW-0597">Phosphoprotein</keyword>
<organism evidence="17 18">
    <name type="scientific">Xylaria flabelliformis</name>
    <dbReference type="NCBI Taxonomy" id="2512241"/>
    <lineage>
        <taxon>Eukaryota</taxon>
        <taxon>Fungi</taxon>
        <taxon>Dikarya</taxon>
        <taxon>Ascomycota</taxon>
        <taxon>Pezizomycotina</taxon>
        <taxon>Sordariomycetes</taxon>
        <taxon>Xylariomycetidae</taxon>
        <taxon>Xylariales</taxon>
        <taxon>Xylariaceae</taxon>
        <taxon>Xylaria</taxon>
    </lineage>
</organism>
<feature type="region of interest" description="Disordered" evidence="15">
    <location>
        <begin position="1057"/>
        <end position="1078"/>
    </location>
</feature>
<dbReference type="InterPro" id="IPR019821">
    <property type="entry name" value="Kinesin_motor_CS"/>
</dbReference>
<dbReference type="GO" id="GO:0005634">
    <property type="term" value="C:nucleus"/>
    <property type="evidence" value="ECO:0007669"/>
    <property type="project" value="TreeGrafter"/>
</dbReference>
<dbReference type="STRING" id="2512241.A0A553I481"/>
<dbReference type="InterPro" id="IPR001752">
    <property type="entry name" value="Kinesin_motor_dom"/>
</dbReference>
<evidence type="ECO:0000256" key="9">
    <source>
        <dbReference type="ARBA" id="ARBA00023054"/>
    </source>
</evidence>
<dbReference type="Proteomes" id="UP000319160">
    <property type="component" value="Unassembled WGS sequence"/>
</dbReference>
<keyword evidence="4" id="KW-0132">Cell division</keyword>
<sequence length="1180" mass="131507">MQGRSRRGETPSLAASARLAAAGRAASRPNTSRMSNLRQPMHHAVAAARIDRTAAPSPAESLSSVATTGIKRKERDFEVESVQETNINVVVRCRGRNEREVRESSAVVVSTDAAQGKTVEISMGPSALSNKTYNFDRVFSPAADQSAIYDDVVKPILEETYTMSGDMEDTFGLLSDEAGIIPRVLHSLFKKLDKEDTESFVKCSFIELYNEELRDLMSVEENVKLKIFDDASRKGHATTLVQGMEEAHIRNAAEGIKILQEGSLKRQVAATKCNDLSSRSHTVFTITACVKKAGEDGEDWVSAGKLNLVDLAGSENIQRSGAENKRAAEAGLINKSLLTLGRVINALVDRSSHIPYRESKLTRLLQDSLGGRTKTCIIATISPAKANLEETISTLDYAFRAKNIRNKPQVNQMIRKDALLRDFTHEIEKLKSELIATRQRNGVYLSNESYEEMATVSESRRIQNEEQAVKIEALESNLRNKVQELFSLTSSLMGLKKDHETTKLQLEETEGVLDQTEIVLGVTRKRLAEETLLREAHQKTEEQMHLVGNKLINTLHKTVGHVGGLHAKNKRKSDLQALNRSKWGLAQEQVSDVTSLVETRMEEFQNKQQQHISNISKRMQNFVEAELEKLSSTQLFLDENLESFATSKKELLEQKQESKEEMDEVLEEIKEVRNHIKERVGDSLQAIATAAETIAQDVLSELSTFHNLLHASYTALGKDFTTVFEDLQRHNAAQREESDDLRDQLRGATEIITQSNASISMQIQNVIEQERRQAAEERSTLLAQITSLINSQAITRESRLANKAAFIQQSVQENTTVLEESMTQYAQGMDDWNAREGQFLDEIATSRETIKSKLRDDWAVSRIHHTHGVQVPANKYSKAANTHSTSIQETTQSVHAKTVRVVDEQMRDLDEQMTSLDDFVARARSQNAQHNDQHAESLRDLSSTVEDSYGNIADHFLTTCSRVEELGSEMNTDVRTAEEALEPLLANVCQPLANLREDISNTVIQEYQPTGDTPQKSTYEYPTELPRTRAHASLIAKFNGQPSPSKAAVFADADTTLLENRSPSRPVSSDNPAPLADRGRNLLTRGLQELHPNVNNNVISSFNQRVSVGPGSLMGAEDDIPEDMTMPLVKKSRTTRGRASRSTLNIEGRENLPPLATIVPGGGKEIFSQSITRRKSPRLN</sequence>
<keyword evidence="9 14" id="KW-0175">Coiled coil</keyword>
<evidence type="ECO:0000256" key="2">
    <source>
        <dbReference type="ARBA" id="ARBA00022490"/>
    </source>
</evidence>
<evidence type="ECO:0000256" key="10">
    <source>
        <dbReference type="ARBA" id="ARBA00023175"/>
    </source>
</evidence>
<evidence type="ECO:0000256" key="7">
    <source>
        <dbReference type="ARBA" id="ARBA00022776"/>
    </source>
</evidence>
<evidence type="ECO:0000256" key="15">
    <source>
        <dbReference type="SAM" id="MobiDB-lite"/>
    </source>
</evidence>
<dbReference type="GO" id="GO:0008017">
    <property type="term" value="F:microtubule binding"/>
    <property type="evidence" value="ECO:0007669"/>
    <property type="project" value="InterPro"/>
</dbReference>
<evidence type="ECO:0000256" key="6">
    <source>
        <dbReference type="ARBA" id="ARBA00022741"/>
    </source>
</evidence>
<proteinExistence type="inferred from homology"/>
<dbReference type="InterPro" id="IPR047149">
    <property type="entry name" value="KIF11-like"/>
</dbReference>
<evidence type="ECO:0000256" key="14">
    <source>
        <dbReference type="SAM" id="Coils"/>
    </source>
</evidence>
<evidence type="ECO:0000313" key="17">
    <source>
        <dbReference type="EMBL" id="TRX94977.1"/>
    </source>
</evidence>
<feature type="compositionally biased region" description="Low complexity" evidence="15">
    <location>
        <begin position="12"/>
        <end position="28"/>
    </location>
</feature>
<accession>A0A553I481</accession>
<keyword evidence="10" id="KW-0505">Motor protein</keyword>
<dbReference type="Gene3D" id="3.40.850.10">
    <property type="entry name" value="Kinesin motor domain"/>
    <property type="match status" value="1"/>
</dbReference>
<dbReference type="SUPFAM" id="SSF52540">
    <property type="entry name" value="P-loop containing nucleoside triphosphate hydrolases"/>
    <property type="match status" value="1"/>
</dbReference>
<keyword evidence="5" id="KW-0493">Microtubule</keyword>
<feature type="compositionally biased region" description="Polar residues" evidence="15">
    <location>
        <begin position="29"/>
        <end position="38"/>
    </location>
</feature>
<evidence type="ECO:0000256" key="11">
    <source>
        <dbReference type="ARBA" id="ARBA00023212"/>
    </source>
</evidence>
<keyword evidence="2" id="KW-0963">Cytoplasm</keyword>
<dbReference type="InterPro" id="IPR027417">
    <property type="entry name" value="P-loop_NTPase"/>
</dbReference>
<dbReference type="InterPro" id="IPR025901">
    <property type="entry name" value="Kinesin-assoc_MT-bd_dom"/>
</dbReference>
<dbReference type="Pfam" id="PF00225">
    <property type="entry name" value="Kinesin"/>
    <property type="match status" value="1"/>
</dbReference>